<proteinExistence type="predicted"/>
<comment type="caution">
    <text evidence="1">The sequence shown here is derived from an EMBL/GenBank/DDBJ whole genome shotgun (WGS) entry which is preliminary data.</text>
</comment>
<protein>
    <submittedName>
        <fullName evidence="1">Uncharacterized protein</fullName>
    </submittedName>
</protein>
<accession>A0AAW7QFW1</accession>
<name>A0AAW7QFW1_9BACT</name>
<evidence type="ECO:0000313" key="1">
    <source>
        <dbReference type="EMBL" id="MDN5124495.1"/>
    </source>
</evidence>
<dbReference type="Proteomes" id="UP001170364">
    <property type="component" value="Unassembled WGS sequence"/>
</dbReference>
<organism evidence="1 2">
    <name type="scientific">Aliarcobacter butzleri</name>
    <dbReference type="NCBI Taxonomy" id="28197"/>
    <lineage>
        <taxon>Bacteria</taxon>
        <taxon>Pseudomonadati</taxon>
        <taxon>Campylobacterota</taxon>
        <taxon>Epsilonproteobacteria</taxon>
        <taxon>Campylobacterales</taxon>
        <taxon>Arcobacteraceae</taxon>
        <taxon>Aliarcobacter</taxon>
    </lineage>
</organism>
<sequence>MNSKQITISYLMPKINNPVMIFNDINIFMSILRWARNSLRKFFDTHLIKVDNLVKLNCIKEQTESGHSQLVLEF</sequence>
<dbReference type="AlphaFoldDB" id="A0AAW7QFW1"/>
<dbReference type="RefSeq" id="WP_301371312.1">
    <property type="nucleotide sequence ID" value="NZ_JAQJJF010000020.1"/>
</dbReference>
<gene>
    <name evidence="1" type="ORF">PJV93_11310</name>
</gene>
<reference evidence="1" key="2">
    <citation type="submission" date="2023-01" db="EMBL/GenBank/DDBJ databases">
        <authorList>
            <person name="Uljanovas D."/>
        </authorList>
    </citation>
    <scope>NUCLEOTIDE SEQUENCE</scope>
    <source>
        <strain evidence="1">S41</strain>
    </source>
</reference>
<dbReference type="EMBL" id="JAQJJG010000021">
    <property type="protein sequence ID" value="MDN5124495.1"/>
    <property type="molecule type" value="Genomic_DNA"/>
</dbReference>
<evidence type="ECO:0000313" key="2">
    <source>
        <dbReference type="Proteomes" id="UP001170364"/>
    </source>
</evidence>
<reference evidence="1" key="1">
    <citation type="journal article" date="2023" name="Microorganisms">
        <title>Genomic Characterization of Arcobacter butzleri Strains Isolated from Various Sources in Lithuania.</title>
        <authorList>
            <person name="Uljanovas D."/>
            <person name="Golz G."/>
            <person name="Fleischmann S."/>
            <person name="Kudirkiene E."/>
            <person name="Kasetiene N."/>
            <person name="Grineviciene A."/>
            <person name="Tamuleviciene E."/>
            <person name="Aksomaitiene J."/>
            <person name="Alter T."/>
            <person name="Malakauskas M."/>
        </authorList>
    </citation>
    <scope>NUCLEOTIDE SEQUENCE</scope>
    <source>
        <strain evidence="1">S41</strain>
    </source>
</reference>